<dbReference type="GO" id="GO:0005164">
    <property type="term" value="F:tumor necrosis factor receptor binding"/>
    <property type="evidence" value="ECO:0007669"/>
    <property type="project" value="TreeGrafter"/>
</dbReference>
<evidence type="ECO:0000256" key="1">
    <source>
        <dbReference type="SAM" id="MobiDB-lite"/>
    </source>
</evidence>
<accession>A0A1R2CYB9</accession>
<dbReference type="GO" id="GO:0070842">
    <property type="term" value="P:aggresome assembly"/>
    <property type="evidence" value="ECO:0007669"/>
    <property type="project" value="TreeGrafter"/>
</dbReference>
<dbReference type="GO" id="GO:0016235">
    <property type="term" value="C:aggresome"/>
    <property type="evidence" value="ECO:0007669"/>
    <property type="project" value="TreeGrafter"/>
</dbReference>
<dbReference type="InterPro" id="IPR053003">
    <property type="entry name" value="TRIM_RBCC_E3_ubiq-ligases"/>
</dbReference>
<dbReference type="EMBL" id="MPUH01000033">
    <property type="protein sequence ID" value="OMJ93973.1"/>
    <property type="molecule type" value="Genomic_DNA"/>
</dbReference>
<dbReference type="SUPFAM" id="SSF57845">
    <property type="entry name" value="B-box zinc-binding domain"/>
    <property type="match status" value="1"/>
</dbReference>
<feature type="compositionally biased region" description="Low complexity" evidence="1">
    <location>
        <begin position="21"/>
        <end position="40"/>
    </location>
</feature>
<dbReference type="OrthoDB" id="342730at2759"/>
<evidence type="ECO:0000313" key="2">
    <source>
        <dbReference type="EMBL" id="OMJ93973.1"/>
    </source>
</evidence>
<organism evidence="2 3">
    <name type="scientific">Stentor coeruleus</name>
    <dbReference type="NCBI Taxonomy" id="5963"/>
    <lineage>
        <taxon>Eukaryota</taxon>
        <taxon>Sar</taxon>
        <taxon>Alveolata</taxon>
        <taxon>Ciliophora</taxon>
        <taxon>Postciliodesmatophora</taxon>
        <taxon>Heterotrichea</taxon>
        <taxon>Heterotrichida</taxon>
        <taxon>Stentoridae</taxon>
        <taxon>Stentor</taxon>
    </lineage>
</organism>
<dbReference type="GO" id="GO:0031625">
    <property type="term" value="F:ubiquitin protein ligase binding"/>
    <property type="evidence" value="ECO:0007669"/>
    <property type="project" value="TreeGrafter"/>
</dbReference>
<proteinExistence type="predicted"/>
<dbReference type="GO" id="GO:0006513">
    <property type="term" value="P:protein monoubiquitination"/>
    <property type="evidence" value="ECO:0007669"/>
    <property type="project" value="TreeGrafter"/>
</dbReference>
<sequence>MSDAPSIKKSGKTGKRKKSSSPKSGKSPKSKGSSEPTSPKGDPPMTEIAGNSCFRHHKEVKYFCELHEEVLCDDCLTTAPYTTSQTKICKIEEAYRKRFASTYQLLNSHIFPKRDQLKSQIGKINSKLDEVRAAKGLIEKDMKTEFSAMNERLNSSFGTKVALLEYDVLELQSDLDRIDYVINNIHGANSDITGFLSKYTEIRDTTDLILAKPFRTEIDVDSNSLPKELIEIRENVVQYPALKNLLETKDEIIWKLTHEGVSTCKVDENTQKELAEWAKLTEKFSSELARYRMICEYCGIPLDNISVNTNCSRNSGNRHYFNKVN</sequence>
<evidence type="ECO:0008006" key="4">
    <source>
        <dbReference type="Google" id="ProtNLM"/>
    </source>
</evidence>
<gene>
    <name evidence="2" type="ORF">SteCoe_2879</name>
</gene>
<evidence type="ECO:0000313" key="3">
    <source>
        <dbReference type="Proteomes" id="UP000187209"/>
    </source>
</evidence>
<protein>
    <recommendedName>
        <fullName evidence="4">B box-type domain-containing protein</fullName>
    </recommendedName>
</protein>
<dbReference type="GO" id="GO:0051865">
    <property type="term" value="P:protein autoubiquitination"/>
    <property type="evidence" value="ECO:0007669"/>
    <property type="project" value="TreeGrafter"/>
</dbReference>
<reference evidence="2 3" key="1">
    <citation type="submission" date="2016-11" db="EMBL/GenBank/DDBJ databases">
        <title>The macronuclear genome of Stentor coeruleus: a giant cell with tiny introns.</title>
        <authorList>
            <person name="Slabodnick M."/>
            <person name="Ruby J.G."/>
            <person name="Reiff S.B."/>
            <person name="Swart E.C."/>
            <person name="Gosai S."/>
            <person name="Prabakaran S."/>
            <person name="Witkowska E."/>
            <person name="Larue G.E."/>
            <person name="Fisher S."/>
            <person name="Freeman R.M."/>
            <person name="Gunawardena J."/>
            <person name="Chu W."/>
            <person name="Stover N.A."/>
            <person name="Gregory B.D."/>
            <person name="Nowacki M."/>
            <person name="Derisi J."/>
            <person name="Roy S.W."/>
            <person name="Marshall W.F."/>
            <person name="Sood P."/>
        </authorList>
    </citation>
    <scope>NUCLEOTIDE SEQUENCE [LARGE SCALE GENOMIC DNA]</scope>
    <source>
        <strain evidence="2">WM001</strain>
    </source>
</reference>
<dbReference type="AlphaFoldDB" id="A0A1R2CYB9"/>
<name>A0A1R2CYB9_9CILI</name>
<dbReference type="Proteomes" id="UP000187209">
    <property type="component" value="Unassembled WGS sequence"/>
</dbReference>
<comment type="caution">
    <text evidence="2">The sequence shown here is derived from an EMBL/GenBank/DDBJ whole genome shotgun (WGS) entry which is preliminary data.</text>
</comment>
<keyword evidence="3" id="KW-1185">Reference proteome</keyword>
<dbReference type="GO" id="GO:0061630">
    <property type="term" value="F:ubiquitin protein ligase activity"/>
    <property type="evidence" value="ECO:0007669"/>
    <property type="project" value="TreeGrafter"/>
</dbReference>
<dbReference type="PANTHER" id="PTHR36754:SF2">
    <property type="entry name" value="E3 UBIQUITIN-PROTEIN LIGASE TRIM37"/>
    <property type="match status" value="1"/>
</dbReference>
<feature type="region of interest" description="Disordered" evidence="1">
    <location>
        <begin position="1"/>
        <end position="46"/>
    </location>
</feature>
<feature type="compositionally biased region" description="Basic residues" evidence="1">
    <location>
        <begin position="9"/>
        <end position="20"/>
    </location>
</feature>
<dbReference type="PANTHER" id="PTHR36754">
    <property type="entry name" value="E3 UBIQUITIN-PROTEIN LIGASE TRIM37"/>
    <property type="match status" value="1"/>
</dbReference>
<dbReference type="GO" id="GO:0005778">
    <property type="term" value="C:peroxisomal membrane"/>
    <property type="evidence" value="ECO:0007669"/>
    <property type="project" value="TreeGrafter"/>
</dbReference>